<dbReference type="PANTHER" id="PTHR48041">
    <property type="entry name" value="ABC TRANSPORTER G FAMILY MEMBER 28"/>
    <property type="match status" value="1"/>
</dbReference>
<evidence type="ECO:0000256" key="1">
    <source>
        <dbReference type="ARBA" id="ARBA00004141"/>
    </source>
</evidence>
<dbReference type="GO" id="GO:0008514">
    <property type="term" value="F:organic anion transmembrane transporter activity"/>
    <property type="evidence" value="ECO:0007669"/>
    <property type="project" value="UniProtKB-ARBA"/>
</dbReference>
<evidence type="ECO:0000256" key="5">
    <source>
        <dbReference type="ARBA" id="ARBA00022741"/>
    </source>
</evidence>
<dbReference type="GO" id="GO:0016324">
    <property type="term" value="C:apical plasma membrane"/>
    <property type="evidence" value="ECO:0007669"/>
    <property type="project" value="UniProtKB-ARBA"/>
</dbReference>
<keyword evidence="5" id="KW-0547">Nucleotide-binding</keyword>
<feature type="transmembrane region" description="Helical" evidence="10">
    <location>
        <begin position="452"/>
        <end position="477"/>
    </location>
</feature>
<dbReference type="PROSITE" id="PS50893">
    <property type="entry name" value="ABC_TRANSPORTER_2"/>
    <property type="match status" value="1"/>
</dbReference>
<evidence type="ECO:0000256" key="10">
    <source>
        <dbReference type="SAM" id="Phobius"/>
    </source>
</evidence>
<evidence type="ECO:0000313" key="13">
    <source>
        <dbReference type="Proteomes" id="UP000002279"/>
    </source>
</evidence>
<dbReference type="InterPro" id="IPR027417">
    <property type="entry name" value="P-loop_NTPase"/>
</dbReference>
<dbReference type="InterPro" id="IPR043926">
    <property type="entry name" value="ABCG_dom"/>
</dbReference>
<comment type="similarity">
    <text evidence="2">Belongs to the ABC transporter superfamily. ABCG family. Eye pigment precursor importer (TC 3.A.1.204) subfamily.</text>
</comment>
<accession>A0A6I8N0B8</accession>
<dbReference type="SUPFAM" id="SSF52540">
    <property type="entry name" value="P-loop containing nucleoside triphosphate hydrolases"/>
    <property type="match status" value="1"/>
</dbReference>
<evidence type="ECO:0000313" key="12">
    <source>
        <dbReference type="Ensembl" id="ENSOANP00000034415.1"/>
    </source>
</evidence>
<dbReference type="Gene3D" id="3.40.50.300">
    <property type="entry name" value="P-loop containing nucleotide triphosphate hydrolases"/>
    <property type="match status" value="1"/>
</dbReference>
<feature type="transmembrane region" description="Helical" evidence="10">
    <location>
        <begin position="608"/>
        <end position="626"/>
    </location>
</feature>
<dbReference type="Pfam" id="PF00005">
    <property type="entry name" value="ABC_tran"/>
    <property type="match status" value="1"/>
</dbReference>
<dbReference type="GO" id="GO:0015562">
    <property type="term" value="F:efflux transmembrane transporter activity"/>
    <property type="evidence" value="ECO:0007669"/>
    <property type="project" value="UniProtKB-ARBA"/>
</dbReference>
<organism evidence="12 13">
    <name type="scientific">Ornithorhynchus anatinus</name>
    <name type="common">Duckbill platypus</name>
    <dbReference type="NCBI Taxonomy" id="9258"/>
    <lineage>
        <taxon>Eukaryota</taxon>
        <taxon>Metazoa</taxon>
        <taxon>Chordata</taxon>
        <taxon>Craniata</taxon>
        <taxon>Vertebrata</taxon>
        <taxon>Euteleostomi</taxon>
        <taxon>Mammalia</taxon>
        <taxon>Monotremata</taxon>
        <taxon>Ornithorhynchidae</taxon>
        <taxon>Ornithorhynchus</taxon>
    </lineage>
</organism>
<dbReference type="Bgee" id="ENSOANG00000039079">
    <property type="expression patterns" value="Expressed in brain and 8 other cell types or tissues"/>
</dbReference>
<dbReference type="InterPro" id="IPR003439">
    <property type="entry name" value="ABC_transporter-like_ATP-bd"/>
</dbReference>
<evidence type="ECO:0000256" key="2">
    <source>
        <dbReference type="ARBA" id="ARBA00005814"/>
    </source>
</evidence>
<keyword evidence="4 10" id="KW-0812">Transmembrane</keyword>
<dbReference type="Pfam" id="PF01061">
    <property type="entry name" value="ABC2_membrane"/>
    <property type="match status" value="1"/>
</dbReference>
<reference evidence="12" key="2">
    <citation type="submission" date="2025-09" db="UniProtKB">
        <authorList>
            <consortium name="Ensembl"/>
        </authorList>
    </citation>
    <scope>IDENTIFICATION</scope>
    <source>
        <strain evidence="12">Glennie</strain>
    </source>
</reference>
<feature type="domain" description="ABC transporter" evidence="11">
    <location>
        <begin position="45"/>
        <end position="294"/>
    </location>
</feature>
<sequence>MELRQGPEQELEEGLGHPEKEDGDAFLQKGVTFQDSLRTPHGSVVSFHKIQYSVQLVSGLPCRRVTEERKILHDVEGIMKPGLNAILGPTGSGKSSLLDVLAARKDPQGLSGEVLIDGSPQPPNFKCISGYVVQDDVVMGTLTVRENLLFSAALRLPRSTRFREKKERVTQIIGELGLNAVADCKVGTELIRGVSGGERKRTSIGMELITEPPVLFLDEPTTGLDSSTAYAVLLLLKRLSRKGRTIILSIHQPRYSIFKLFDSLTLLALGQVVYHGRAQDALGYFRSIGTPQEAPAPCSPPAGPSLLSPQEDWGLTPHRPLFPQDSPPALLKMTSLPLPDPYRRRPLQTITYASGFGTQLYWLTQRSFKNLVRSPQASVAQVAVTIMLALVMGAIFFDVKLDQSGIQNRVGALFFMTTNQCFSTVSAIELFVKDKKLFVHQYTSGYYRVSAYFFALLFGDLLPMRTVPAIIYSCISYWMIGFQGSASKFFFFTLTMILLTYTATAMSLAISAGMEVVGIANLFITISFVFMILFSGLLVNLPSMMGWLNWLKYFSIPRYGLTALEMNEFRGLYFCGERTNATIAPCYGEKYLCSQGVGVSNWAMWENILALVCMTLIFLSIAYVKLRFMKKFT</sequence>
<dbReference type="Proteomes" id="UP000002279">
    <property type="component" value="Unplaced"/>
</dbReference>
<dbReference type="Ensembl" id="ENSOANT00000069393.1">
    <property type="protein sequence ID" value="ENSOANP00000034415.1"/>
    <property type="gene ID" value="ENSOANG00000039079.1"/>
</dbReference>
<feature type="transmembrane region" description="Helical" evidence="10">
    <location>
        <begin position="379"/>
        <end position="399"/>
    </location>
</feature>
<evidence type="ECO:0000256" key="6">
    <source>
        <dbReference type="ARBA" id="ARBA00022840"/>
    </source>
</evidence>
<dbReference type="GO" id="GO:0140359">
    <property type="term" value="F:ABC-type transporter activity"/>
    <property type="evidence" value="ECO:0007669"/>
    <property type="project" value="InterPro"/>
</dbReference>
<dbReference type="GO" id="GO:0016887">
    <property type="term" value="F:ATP hydrolysis activity"/>
    <property type="evidence" value="ECO:0007669"/>
    <property type="project" value="InterPro"/>
</dbReference>
<dbReference type="CDD" id="cd03213">
    <property type="entry name" value="ABCG_EPDR"/>
    <property type="match status" value="1"/>
</dbReference>
<feature type="transmembrane region" description="Helical" evidence="10">
    <location>
        <begin position="489"/>
        <end position="510"/>
    </location>
</feature>
<evidence type="ECO:0000256" key="7">
    <source>
        <dbReference type="ARBA" id="ARBA00022989"/>
    </source>
</evidence>
<feature type="transmembrane region" description="Helical" evidence="10">
    <location>
        <begin position="516"/>
        <end position="539"/>
    </location>
</feature>
<evidence type="ECO:0000259" key="11">
    <source>
        <dbReference type="PROSITE" id="PS50893"/>
    </source>
</evidence>
<dbReference type="Pfam" id="PF19055">
    <property type="entry name" value="ABC2_membrane_7"/>
    <property type="match status" value="1"/>
</dbReference>
<name>A0A6I8N0B8_ORNAN</name>
<dbReference type="InterPro" id="IPR050352">
    <property type="entry name" value="ABCG_transporters"/>
</dbReference>
<dbReference type="InterPro" id="IPR013525">
    <property type="entry name" value="ABC2_TM"/>
</dbReference>
<comment type="subcellular location">
    <subcellularLocation>
        <location evidence="1">Membrane</location>
        <topology evidence="1">Multi-pass membrane protein</topology>
    </subcellularLocation>
</comment>
<reference evidence="12" key="1">
    <citation type="submission" date="2025-08" db="UniProtKB">
        <authorList>
            <consortium name="Ensembl"/>
        </authorList>
    </citation>
    <scope>IDENTIFICATION</scope>
    <source>
        <strain evidence="12">Glennie</strain>
    </source>
</reference>
<keyword evidence="13" id="KW-1185">Reference proteome</keyword>
<evidence type="ECO:0000256" key="3">
    <source>
        <dbReference type="ARBA" id="ARBA00022448"/>
    </source>
</evidence>
<dbReference type="InterPro" id="IPR003593">
    <property type="entry name" value="AAA+_ATPase"/>
</dbReference>
<evidence type="ECO:0000256" key="8">
    <source>
        <dbReference type="ARBA" id="ARBA00023136"/>
    </source>
</evidence>
<evidence type="ECO:0000256" key="4">
    <source>
        <dbReference type="ARBA" id="ARBA00022692"/>
    </source>
</evidence>
<keyword evidence="8 10" id="KW-0472">Membrane</keyword>
<keyword evidence="6" id="KW-0067">ATP-binding</keyword>
<dbReference type="AlphaFoldDB" id="A0A6I8N0B8"/>
<dbReference type="SMART" id="SM00382">
    <property type="entry name" value="AAA"/>
    <property type="match status" value="1"/>
</dbReference>
<protein>
    <recommendedName>
        <fullName evidence="11">ABC transporter domain-containing protein</fullName>
    </recommendedName>
</protein>
<dbReference type="GO" id="GO:0005524">
    <property type="term" value="F:ATP binding"/>
    <property type="evidence" value="ECO:0007669"/>
    <property type="project" value="UniProtKB-KW"/>
</dbReference>
<keyword evidence="3" id="KW-0813">Transport</keyword>
<dbReference type="PANTHER" id="PTHR48041:SF82">
    <property type="entry name" value="ATP BINDING CASSETTE SUBFAMILY G MEMBER 2 (JUNIOR BLOOD GROUP)"/>
    <property type="match status" value="1"/>
</dbReference>
<evidence type="ECO:0000256" key="9">
    <source>
        <dbReference type="SAM" id="MobiDB-lite"/>
    </source>
</evidence>
<gene>
    <name evidence="12" type="primary">LOC100082462</name>
</gene>
<dbReference type="GeneTree" id="ENSGT00940000162658"/>
<dbReference type="FunFam" id="3.40.50.300:FF:000622">
    <property type="entry name" value="ATP-binding cassette sub-family G member 2"/>
    <property type="match status" value="1"/>
</dbReference>
<proteinExistence type="inferred from homology"/>
<keyword evidence="7 10" id="KW-1133">Transmembrane helix</keyword>
<feature type="region of interest" description="Disordered" evidence="9">
    <location>
        <begin position="1"/>
        <end position="23"/>
    </location>
</feature>